<dbReference type="AlphaFoldDB" id="A0AAE1U8A5"/>
<dbReference type="EMBL" id="JAWZYT010001742">
    <property type="protein sequence ID" value="KAK4309484.1"/>
    <property type="molecule type" value="Genomic_DNA"/>
</dbReference>
<sequence>MGKGTEIRNGHMNPEQNNQMTEENRWCGPGVRRGTCGQVGVGGQETTDSLPHITQLPSLTSPPPPPSQQPATLPNITLPSSLTTTQHHLALLPHNTVSHHSPPPSHHPATLTHPLVSLTSHHFALLTPGFYMSPGPTDAWAPTHHLSIHNTYVESDTSPEELTSDGTEGPVMPVVKWLFGVQAGGTSASVNPNAEGVECSG</sequence>
<keyword evidence="3" id="KW-1185">Reference proteome</keyword>
<name>A0AAE1U8A5_9EUCA</name>
<gene>
    <name evidence="2" type="ORF">Pmani_018886</name>
</gene>
<protein>
    <submittedName>
        <fullName evidence="2">Uncharacterized protein</fullName>
    </submittedName>
</protein>
<accession>A0AAE1U8A5</accession>
<organism evidence="2 3">
    <name type="scientific">Petrolisthes manimaculis</name>
    <dbReference type="NCBI Taxonomy" id="1843537"/>
    <lineage>
        <taxon>Eukaryota</taxon>
        <taxon>Metazoa</taxon>
        <taxon>Ecdysozoa</taxon>
        <taxon>Arthropoda</taxon>
        <taxon>Crustacea</taxon>
        <taxon>Multicrustacea</taxon>
        <taxon>Malacostraca</taxon>
        <taxon>Eumalacostraca</taxon>
        <taxon>Eucarida</taxon>
        <taxon>Decapoda</taxon>
        <taxon>Pleocyemata</taxon>
        <taxon>Anomura</taxon>
        <taxon>Galatheoidea</taxon>
        <taxon>Porcellanidae</taxon>
        <taxon>Petrolisthes</taxon>
    </lineage>
</organism>
<evidence type="ECO:0000313" key="2">
    <source>
        <dbReference type="EMBL" id="KAK4309484.1"/>
    </source>
</evidence>
<feature type="region of interest" description="Disordered" evidence="1">
    <location>
        <begin position="1"/>
        <end position="75"/>
    </location>
</feature>
<proteinExistence type="predicted"/>
<reference evidence="2" key="1">
    <citation type="submission" date="2023-11" db="EMBL/GenBank/DDBJ databases">
        <title>Genome assemblies of two species of porcelain crab, Petrolisthes cinctipes and Petrolisthes manimaculis (Anomura: Porcellanidae).</title>
        <authorList>
            <person name="Angst P."/>
        </authorList>
    </citation>
    <scope>NUCLEOTIDE SEQUENCE</scope>
    <source>
        <strain evidence="2">PB745_02</strain>
        <tissue evidence="2">Gill</tissue>
    </source>
</reference>
<comment type="caution">
    <text evidence="2">The sequence shown here is derived from an EMBL/GenBank/DDBJ whole genome shotgun (WGS) entry which is preliminary data.</text>
</comment>
<dbReference type="Proteomes" id="UP001292094">
    <property type="component" value="Unassembled WGS sequence"/>
</dbReference>
<evidence type="ECO:0000313" key="3">
    <source>
        <dbReference type="Proteomes" id="UP001292094"/>
    </source>
</evidence>
<evidence type="ECO:0000256" key="1">
    <source>
        <dbReference type="SAM" id="MobiDB-lite"/>
    </source>
</evidence>